<evidence type="ECO:0000259" key="1">
    <source>
        <dbReference type="Pfam" id="PF12248"/>
    </source>
</evidence>
<dbReference type="EMBL" id="LR899010">
    <property type="protein sequence ID" value="CAD7081338.1"/>
    <property type="molecule type" value="Genomic_DNA"/>
</dbReference>
<proteinExistence type="predicted"/>
<dbReference type="InterPro" id="IPR022041">
    <property type="entry name" value="Methyltransf_FA"/>
</dbReference>
<dbReference type="Pfam" id="PF12248">
    <property type="entry name" value="Methyltransf_FA"/>
    <property type="match status" value="1"/>
</dbReference>
<feature type="domain" description="Farnesoic acid O-methyl transferase" evidence="1">
    <location>
        <begin position="20"/>
        <end position="149"/>
    </location>
</feature>
<dbReference type="OrthoDB" id="10311767at2759"/>
<gene>
    <name evidence="2" type="ORF">HERILL_LOCUS4452</name>
</gene>
<accession>A0A7R8UIL4</accession>
<protein>
    <recommendedName>
        <fullName evidence="1">Farnesoic acid O-methyl transferase domain-containing protein</fullName>
    </recommendedName>
</protein>
<dbReference type="Proteomes" id="UP000594454">
    <property type="component" value="Chromosome 2"/>
</dbReference>
<reference evidence="2 3" key="1">
    <citation type="submission" date="2020-11" db="EMBL/GenBank/DDBJ databases">
        <authorList>
            <person name="Wallbank WR R."/>
            <person name="Pardo Diaz C."/>
            <person name="Kozak K."/>
            <person name="Martin S."/>
            <person name="Jiggins C."/>
            <person name="Moest M."/>
            <person name="Warren A I."/>
            <person name="Generalovic N T."/>
            <person name="Byers J.R.P. K."/>
            <person name="Montejo-Kovacevich G."/>
            <person name="Yen C E."/>
        </authorList>
    </citation>
    <scope>NUCLEOTIDE SEQUENCE [LARGE SCALE GENOMIC DNA]</scope>
</reference>
<organism evidence="2 3">
    <name type="scientific">Hermetia illucens</name>
    <name type="common">Black soldier fly</name>
    <dbReference type="NCBI Taxonomy" id="343691"/>
    <lineage>
        <taxon>Eukaryota</taxon>
        <taxon>Metazoa</taxon>
        <taxon>Ecdysozoa</taxon>
        <taxon>Arthropoda</taxon>
        <taxon>Hexapoda</taxon>
        <taxon>Insecta</taxon>
        <taxon>Pterygota</taxon>
        <taxon>Neoptera</taxon>
        <taxon>Endopterygota</taxon>
        <taxon>Diptera</taxon>
        <taxon>Brachycera</taxon>
        <taxon>Stratiomyomorpha</taxon>
        <taxon>Stratiomyidae</taxon>
        <taxon>Hermetiinae</taxon>
        <taxon>Hermetia</taxon>
    </lineage>
</organism>
<sequence>MSKLATCNEFVTDSKECEHYFPLDYMKNYRSEKYSLYFKLYVFSYHDANLVLSNTKSGADCRVVIGGWSNTLSVLHCNGKDLDKTSIKNITSPMWPIPVVIRQTVCGWLDISIPGIAEPLLTANVGNLNFNYICLFAYGSTNRWFYNCTEEEDNFYESRSNNCTIFSEFRRIEGSQTKKQSDNCNN</sequence>
<dbReference type="InParanoid" id="A0A7R8UIL4"/>
<evidence type="ECO:0000313" key="3">
    <source>
        <dbReference type="Proteomes" id="UP000594454"/>
    </source>
</evidence>
<evidence type="ECO:0000313" key="2">
    <source>
        <dbReference type="EMBL" id="CAD7081338.1"/>
    </source>
</evidence>
<keyword evidence="3" id="KW-1185">Reference proteome</keyword>
<dbReference type="AlphaFoldDB" id="A0A7R8UIL4"/>
<name>A0A7R8UIL4_HERIL</name>